<feature type="domain" description="Glycosyltransferase 2-like" evidence="4">
    <location>
        <begin position="5"/>
        <end position="117"/>
    </location>
</feature>
<dbReference type="PANTHER" id="PTHR43179">
    <property type="entry name" value="RHAMNOSYLTRANSFERASE WBBL"/>
    <property type="match status" value="1"/>
</dbReference>
<organism evidence="5 6">
    <name type="scientific">Phocaeicola vulgatus</name>
    <name type="common">Bacteroides vulgatus</name>
    <dbReference type="NCBI Taxonomy" id="821"/>
    <lineage>
        <taxon>Bacteria</taxon>
        <taxon>Pseudomonadati</taxon>
        <taxon>Bacteroidota</taxon>
        <taxon>Bacteroidia</taxon>
        <taxon>Bacteroidales</taxon>
        <taxon>Bacteroidaceae</taxon>
        <taxon>Phocaeicola</taxon>
    </lineage>
</organism>
<dbReference type="PANTHER" id="PTHR43179:SF12">
    <property type="entry name" value="GALACTOFURANOSYLTRANSFERASE GLFT2"/>
    <property type="match status" value="1"/>
</dbReference>
<dbReference type="Pfam" id="PF00535">
    <property type="entry name" value="Glycos_transf_2"/>
    <property type="match status" value="1"/>
</dbReference>
<dbReference type="InterPro" id="IPR001173">
    <property type="entry name" value="Glyco_trans_2-like"/>
</dbReference>
<reference evidence="5 6" key="1">
    <citation type="submission" date="2018-08" db="EMBL/GenBank/DDBJ databases">
        <title>A genome reference for cultivated species of the human gut microbiota.</title>
        <authorList>
            <person name="Zou Y."/>
            <person name="Xue W."/>
            <person name="Luo G."/>
        </authorList>
    </citation>
    <scope>NUCLEOTIDE SEQUENCE [LARGE SCALE GENOMIC DNA]</scope>
    <source>
        <strain evidence="5 6">AM13-21</strain>
    </source>
</reference>
<dbReference type="Gene3D" id="3.90.550.10">
    <property type="entry name" value="Spore Coat Polysaccharide Biosynthesis Protein SpsA, Chain A"/>
    <property type="match status" value="1"/>
</dbReference>
<gene>
    <name evidence="5" type="ORF">DW150_16590</name>
</gene>
<dbReference type="CDD" id="cd04186">
    <property type="entry name" value="GT_2_like_c"/>
    <property type="match status" value="1"/>
</dbReference>
<dbReference type="AlphaFoldDB" id="A0A415BMR4"/>
<sequence length="293" mass="34319">MKILVIIVTYNGCRWIDKCLSSVMMSSVPVDCIIIDNNSQDETVKRIKDKYGFCKIIESKQNLGFGKANNIGLQYALEHKYDYAYLLNQDAWLFENTISELIRIYEANPEYGIISPLQVNAGLNKLDKNFQKCCNLEMLSDSFCGCLKQIYETNFIMAAHWLIPRKCFEQIGGFSPSFPHYGEDHNYVHRAIYKRMKVGIVPSAYAVHDREFREESKKLKMRKMYLRSIVEISNPNNSLIRNLLLQPFVLLRLSMSMRSLEGIRYVFYLLLKYRMIIRNRNLSTDFSFLMIDK</sequence>
<proteinExistence type="inferred from homology"/>
<dbReference type="Proteomes" id="UP000285777">
    <property type="component" value="Unassembled WGS sequence"/>
</dbReference>
<dbReference type="SUPFAM" id="SSF53448">
    <property type="entry name" value="Nucleotide-diphospho-sugar transferases"/>
    <property type="match status" value="1"/>
</dbReference>
<comment type="similarity">
    <text evidence="1">Belongs to the glycosyltransferase 2 family.</text>
</comment>
<accession>A0A415BMR4</accession>
<dbReference type="RefSeq" id="WP_118291619.1">
    <property type="nucleotide sequence ID" value="NZ_QRLF01000030.1"/>
</dbReference>
<keyword evidence="3 5" id="KW-0808">Transferase</keyword>
<evidence type="ECO:0000256" key="1">
    <source>
        <dbReference type="ARBA" id="ARBA00006739"/>
    </source>
</evidence>
<comment type="caution">
    <text evidence="5">The sequence shown here is derived from an EMBL/GenBank/DDBJ whole genome shotgun (WGS) entry which is preliminary data.</text>
</comment>
<name>A0A415BMR4_PHOVU</name>
<evidence type="ECO:0000259" key="4">
    <source>
        <dbReference type="Pfam" id="PF00535"/>
    </source>
</evidence>
<protein>
    <submittedName>
        <fullName evidence="5">Glycosyltransferase family 2 protein</fullName>
    </submittedName>
</protein>
<dbReference type="GO" id="GO:0016757">
    <property type="term" value="F:glycosyltransferase activity"/>
    <property type="evidence" value="ECO:0007669"/>
    <property type="project" value="UniProtKB-KW"/>
</dbReference>
<evidence type="ECO:0000313" key="6">
    <source>
        <dbReference type="Proteomes" id="UP000285777"/>
    </source>
</evidence>
<evidence type="ECO:0000313" key="5">
    <source>
        <dbReference type="EMBL" id="RHI87655.1"/>
    </source>
</evidence>
<evidence type="ECO:0000256" key="2">
    <source>
        <dbReference type="ARBA" id="ARBA00022676"/>
    </source>
</evidence>
<keyword evidence="2" id="KW-0328">Glycosyltransferase</keyword>
<dbReference type="EMBL" id="QRLF01000030">
    <property type="protein sequence ID" value="RHI87655.1"/>
    <property type="molecule type" value="Genomic_DNA"/>
</dbReference>
<evidence type="ECO:0000256" key="3">
    <source>
        <dbReference type="ARBA" id="ARBA00022679"/>
    </source>
</evidence>
<dbReference type="InterPro" id="IPR029044">
    <property type="entry name" value="Nucleotide-diphossugar_trans"/>
</dbReference>